<dbReference type="EMBL" id="GGEC01092751">
    <property type="protein sequence ID" value="MBX73235.1"/>
    <property type="molecule type" value="Transcribed_RNA"/>
</dbReference>
<organism evidence="1">
    <name type="scientific">Rhizophora mucronata</name>
    <name type="common">Asiatic mangrove</name>
    <dbReference type="NCBI Taxonomy" id="61149"/>
    <lineage>
        <taxon>Eukaryota</taxon>
        <taxon>Viridiplantae</taxon>
        <taxon>Streptophyta</taxon>
        <taxon>Embryophyta</taxon>
        <taxon>Tracheophyta</taxon>
        <taxon>Spermatophyta</taxon>
        <taxon>Magnoliopsida</taxon>
        <taxon>eudicotyledons</taxon>
        <taxon>Gunneridae</taxon>
        <taxon>Pentapetalae</taxon>
        <taxon>rosids</taxon>
        <taxon>fabids</taxon>
        <taxon>Malpighiales</taxon>
        <taxon>Rhizophoraceae</taxon>
        <taxon>Rhizophora</taxon>
    </lineage>
</organism>
<protein>
    <submittedName>
        <fullName evidence="1">Uncharacterized protein</fullName>
    </submittedName>
</protein>
<sequence>MFCHFEKAIQVTFSLLQKMIISRNMLAFNP</sequence>
<reference evidence="1" key="1">
    <citation type="submission" date="2018-02" db="EMBL/GenBank/DDBJ databases">
        <title>Rhizophora mucronata_Transcriptome.</title>
        <authorList>
            <person name="Meera S.P."/>
            <person name="Sreeshan A."/>
            <person name="Augustine A."/>
        </authorList>
    </citation>
    <scope>NUCLEOTIDE SEQUENCE</scope>
    <source>
        <tissue evidence="1">Leaf</tissue>
    </source>
</reference>
<evidence type="ECO:0000313" key="1">
    <source>
        <dbReference type="EMBL" id="MBX73235.1"/>
    </source>
</evidence>
<dbReference type="AlphaFoldDB" id="A0A2P2R1V7"/>
<proteinExistence type="predicted"/>
<name>A0A2P2R1V7_RHIMU</name>
<accession>A0A2P2R1V7</accession>